<evidence type="ECO:0000313" key="1">
    <source>
        <dbReference type="EMBL" id="GFX88697.1"/>
    </source>
</evidence>
<dbReference type="EMBL" id="BMAU01021058">
    <property type="protein sequence ID" value="GFX88697.1"/>
    <property type="molecule type" value="Genomic_DNA"/>
</dbReference>
<accession>A0A8X6UYG1</accession>
<dbReference type="AlphaFoldDB" id="A0A8X6UYG1"/>
<proteinExistence type="predicted"/>
<name>A0A8X6UYG1_TRICX</name>
<organism evidence="1 2">
    <name type="scientific">Trichonephila clavipes</name>
    <name type="common">Golden silk orbweaver</name>
    <name type="synonym">Nephila clavipes</name>
    <dbReference type="NCBI Taxonomy" id="2585209"/>
    <lineage>
        <taxon>Eukaryota</taxon>
        <taxon>Metazoa</taxon>
        <taxon>Ecdysozoa</taxon>
        <taxon>Arthropoda</taxon>
        <taxon>Chelicerata</taxon>
        <taxon>Arachnida</taxon>
        <taxon>Araneae</taxon>
        <taxon>Araneomorphae</taxon>
        <taxon>Entelegynae</taxon>
        <taxon>Araneoidea</taxon>
        <taxon>Nephilidae</taxon>
        <taxon>Trichonephila</taxon>
    </lineage>
</organism>
<keyword evidence="2" id="KW-1185">Reference proteome</keyword>
<evidence type="ECO:0000313" key="2">
    <source>
        <dbReference type="Proteomes" id="UP000887159"/>
    </source>
</evidence>
<reference evidence="1" key="1">
    <citation type="submission" date="2020-08" db="EMBL/GenBank/DDBJ databases">
        <title>Multicomponent nature underlies the extraordinary mechanical properties of spider dragline silk.</title>
        <authorList>
            <person name="Kono N."/>
            <person name="Nakamura H."/>
            <person name="Mori M."/>
            <person name="Yoshida Y."/>
            <person name="Ohtoshi R."/>
            <person name="Malay A.D."/>
            <person name="Moran D.A.P."/>
            <person name="Tomita M."/>
            <person name="Numata K."/>
            <person name="Arakawa K."/>
        </authorList>
    </citation>
    <scope>NUCLEOTIDE SEQUENCE</scope>
</reference>
<protein>
    <submittedName>
        <fullName evidence="1">Uncharacterized protein</fullName>
    </submittedName>
</protein>
<sequence>MEFKSVTCVQRRDSAEWNVDPPTSKSIHLWDRNLKETGTLISQTGKKSTAAMSYDYIACKSSLECLFGLDVLGKIKSYYRFASSYREKTGYQNYLRRLVSAYMVPHLKEIPASGECTRSAMEKLQPNRNKKKFTLSGLGSYPGEDMDVCKCIVLLRPGGTLNSRRAASPLVWLVEGEKRWEAPGNPQGLLTLNWDGSEQKSYCYLHGAQS</sequence>
<comment type="caution">
    <text evidence="1">The sequence shown here is derived from an EMBL/GenBank/DDBJ whole genome shotgun (WGS) entry which is preliminary data.</text>
</comment>
<gene>
    <name evidence="1" type="primary">NCL1_44964</name>
    <name evidence="1" type="ORF">TNCV_4636181</name>
</gene>
<dbReference type="Proteomes" id="UP000887159">
    <property type="component" value="Unassembled WGS sequence"/>
</dbReference>